<organism evidence="2 3">
    <name type="scientific">Trichoglossum hirsutum</name>
    <dbReference type="NCBI Taxonomy" id="265104"/>
    <lineage>
        <taxon>Eukaryota</taxon>
        <taxon>Fungi</taxon>
        <taxon>Dikarya</taxon>
        <taxon>Ascomycota</taxon>
        <taxon>Pezizomycotina</taxon>
        <taxon>Geoglossomycetes</taxon>
        <taxon>Geoglossales</taxon>
        <taxon>Geoglossaceae</taxon>
        <taxon>Trichoglossum</taxon>
    </lineage>
</organism>
<feature type="compositionally biased region" description="Basic and acidic residues" evidence="1">
    <location>
        <begin position="195"/>
        <end position="231"/>
    </location>
</feature>
<gene>
    <name evidence="2" type="ORF">GP486_006414</name>
</gene>
<dbReference type="Proteomes" id="UP000750711">
    <property type="component" value="Unassembled WGS sequence"/>
</dbReference>
<keyword evidence="3" id="KW-1185">Reference proteome</keyword>
<evidence type="ECO:0000313" key="2">
    <source>
        <dbReference type="EMBL" id="KAH0555643.1"/>
    </source>
</evidence>
<evidence type="ECO:0000313" key="3">
    <source>
        <dbReference type="Proteomes" id="UP000750711"/>
    </source>
</evidence>
<dbReference type="AlphaFoldDB" id="A0A9P8IDQ8"/>
<proteinExistence type="predicted"/>
<feature type="region of interest" description="Disordered" evidence="1">
    <location>
        <begin position="81"/>
        <end position="239"/>
    </location>
</feature>
<evidence type="ECO:0000256" key="1">
    <source>
        <dbReference type="SAM" id="MobiDB-lite"/>
    </source>
</evidence>
<feature type="compositionally biased region" description="Basic and acidic residues" evidence="1">
    <location>
        <begin position="168"/>
        <end position="181"/>
    </location>
</feature>
<protein>
    <submittedName>
        <fullName evidence="2">Uncharacterized protein</fullName>
    </submittedName>
</protein>
<sequence>MRPTAPHRPGVGHERAASRDSAFVRGASLGYIYAGPIFISVFPVPSRVLSTGQKGARSFQCQPTAQGLESAVGKLSIVDKHRKSKTGSSTSEKDAAVVESWEDELSAGEDTETDTLSSTAKTDGLPDAPPPTPASPTSSYAWGEEFINPYSVGGPEGTRNADGGKSPRRPEFRPEKTDAMARRMIAGALGVRAPRKTEEGMEYEKAVKERERKKRDQEREARKRAEEDTQRAKAAVWGD</sequence>
<name>A0A9P8IDQ8_9PEZI</name>
<feature type="compositionally biased region" description="Acidic residues" evidence="1">
    <location>
        <begin position="100"/>
        <end position="113"/>
    </location>
</feature>
<reference evidence="2" key="1">
    <citation type="submission" date="2021-03" db="EMBL/GenBank/DDBJ databases">
        <title>Comparative genomics and phylogenomic investigation of the class Geoglossomycetes provide insights into ecological specialization and systematics.</title>
        <authorList>
            <person name="Melie T."/>
            <person name="Pirro S."/>
            <person name="Miller A.N."/>
            <person name="Quandt A."/>
        </authorList>
    </citation>
    <scope>NUCLEOTIDE SEQUENCE</scope>
    <source>
        <strain evidence="2">CAQ_001_2017</strain>
    </source>
</reference>
<dbReference type="EMBL" id="JAGHQM010001438">
    <property type="protein sequence ID" value="KAH0555643.1"/>
    <property type="molecule type" value="Genomic_DNA"/>
</dbReference>
<accession>A0A9P8IDQ8</accession>
<comment type="caution">
    <text evidence="2">The sequence shown here is derived from an EMBL/GenBank/DDBJ whole genome shotgun (WGS) entry which is preliminary data.</text>
</comment>